<comment type="similarity">
    <text evidence="3 12">Belongs to the NadC/ModD family.</text>
</comment>
<dbReference type="Pfam" id="PF01729">
    <property type="entry name" value="QRPTase_C"/>
    <property type="match status" value="1"/>
</dbReference>
<protein>
    <recommendedName>
        <fullName evidence="11">Probable nicotinate-nucleotide pyrophosphorylase [carboxylating]</fullName>
        <ecNumber evidence="5">2.4.2.19</ecNumber>
    </recommendedName>
    <alternativeName>
        <fullName evidence="9">Quinolinate phosphoribosyltransferase [decarboxylating]</fullName>
    </alternativeName>
</protein>
<dbReference type="Proteomes" id="UP000501534">
    <property type="component" value="Chromosome"/>
</dbReference>
<keyword evidence="6" id="KW-0662">Pyridine nucleotide biosynthesis</keyword>
<evidence type="ECO:0000256" key="2">
    <source>
        <dbReference type="ARBA" id="ARBA00004893"/>
    </source>
</evidence>
<dbReference type="Gene3D" id="3.90.1170.20">
    <property type="entry name" value="Quinolinate phosphoribosyl transferase, N-terminal domain"/>
    <property type="match status" value="1"/>
</dbReference>
<dbReference type="NCBIfam" id="TIGR00078">
    <property type="entry name" value="nadC"/>
    <property type="match status" value="1"/>
</dbReference>
<gene>
    <name evidence="15" type="primary">nadC</name>
    <name evidence="15" type="ORF">DSM104443_02447</name>
</gene>
<comment type="function">
    <text evidence="1">Involved in the catabolism of quinolinic acid (QA).</text>
</comment>
<keyword evidence="7 12" id="KW-0328">Glycosyltransferase</keyword>
<dbReference type="GO" id="GO:0009435">
    <property type="term" value="P:NAD+ biosynthetic process"/>
    <property type="evidence" value="ECO:0007669"/>
    <property type="project" value="UniProtKB-UniPathway"/>
</dbReference>
<dbReference type="CDD" id="cd01572">
    <property type="entry name" value="QPRTase"/>
    <property type="match status" value="1"/>
</dbReference>
<name>A0A6M4GWI5_9PROT</name>
<dbReference type="GO" id="GO:0034213">
    <property type="term" value="P:quinolinate catabolic process"/>
    <property type="evidence" value="ECO:0007669"/>
    <property type="project" value="TreeGrafter"/>
</dbReference>
<accession>A0A6M4GWI5</accession>
<dbReference type="PANTHER" id="PTHR32179">
    <property type="entry name" value="NICOTINATE-NUCLEOTIDE PYROPHOSPHORYLASE [CARBOXYLATING]"/>
    <property type="match status" value="1"/>
</dbReference>
<comment type="pathway">
    <text evidence="2">Cofactor biosynthesis; NAD(+) biosynthesis; nicotinate D-ribonucleotide from quinolinate: step 1/1.</text>
</comment>
<dbReference type="InterPro" id="IPR013785">
    <property type="entry name" value="Aldolase_TIM"/>
</dbReference>
<evidence type="ECO:0000313" key="16">
    <source>
        <dbReference type="Proteomes" id="UP000501534"/>
    </source>
</evidence>
<dbReference type="PIRSF" id="PIRSF006250">
    <property type="entry name" value="NadC_ModD"/>
    <property type="match status" value="1"/>
</dbReference>
<dbReference type="PANTHER" id="PTHR32179:SF3">
    <property type="entry name" value="NICOTINATE-NUCLEOTIDE PYROPHOSPHORYLASE [CARBOXYLATING]"/>
    <property type="match status" value="1"/>
</dbReference>
<keyword evidence="8 12" id="KW-0808">Transferase</keyword>
<dbReference type="SUPFAM" id="SSF54675">
    <property type="entry name" value="Nicotinate/Quinolinate PRTase N-terminal domain-like"/>
    <property type="match status" value="1"/>
</dbReference>
<evidence type="ECO:0000259" key="13">
    <source>
        <dbReference type="Pfam" id="PF01729"/>
    </source>
</evidence>
<comment type="subunit">
    <text evidence="4">Hexamer formed by 3 homodimers.</text>
</comment>
<evidence type="ECO:0000256" key="9">
    <source>
        <dbReference type="ARBA" id="ARBA00033102"/>
    </source>
</evidence>
<dbReference type="GO" id="GO:0005737">
    <property type="term" value="C:cytoplasm"/>
    <property type="evidence" value="ECO:0007669"/>
    <property type="project" value="TreeGrafter"/>
</dbReference>
<dbReference type="FunFam" id="3.20.20.70:FF:000030">
    <property type="entry name" value="Nicotinate-nucleotide pyrophosphorylase, carboxylating"/>
    <property type="match status" value="1"/>
</dbReference>
<dbReference type="AlphaFoldDB" id="A0A6M4GWI5"/>
<feature type="domain" description="Quinolinate phosphoribosyl transferase C-terminal" evidence="13">
    <location>
        <begin position="114"/>
        <end position="279"/>
    </location>
</feature>
<dbReference type="InterPro" id="IPR027277">
    <property type="entry name" value="NadC/ModD"/>
</dbReference>
<dbReference type="SUPFAM" id="SSF51690">
    <property type="entry name" value="Nicotinate/Quinolinate PRTase C-terminal domain-like"/>
    <property type="match status" value="1"/>
</dbReference>
<evidence type="ECO:0000256" key="12">
    <source>
        <dbReference type="PIRNR" id="PIRNR006250"/>
    </source>
</evidence>
<dbReference type="UniPathway" id="UPA00253">
    <property type="reaction ID" value="UER00331"/>
</dbReference>
<dbReference type="GO" id="GO:0004514">
    <property type="term" value="F:nicotinate-nucleotide diphosphorylase (carboxylating) activity"/>
    <property type="evidence" value="ECO:0007669"/>
    <property type="project" value="UniProtKB-EC"/>
</dbReference>
<evidence type="ECO:0000256" key="7">
    <source>
        <dbReference type="ARBA" id="ARBA00022676"/>
    </source>
</evidence>
<keyword evidence="16" id="KW-1185">Reference proteome</keyword>
<evidence type="ECO:0000256" key="8">
    <source>
        <dbReference type="ARBA" id="ARBA00022679"/>
    </source>
</evidence>
<dbReference type="Gene3D" id="3.20.20.70">
    <property type="entry name" value="Aldolase class I"/>
    <property type="match status" value="1"/>
</dbReference>
<evidence type="ECO:0000256" key="11">
    <source>
        <dbReference type="ARBA" id="ARBA00069173"/>
    </source>
</evidence>
<evidence type="ECO:0000259" key="14">
    <source>
        <dbReference type="Pfam" id="PF02749"/>
    </source>
</evidence>
<organism evidence="15 16">
    <name type="scientific">Usitatibacter rugosus</name>
    <dbReference type="NCBI Taxonomy" id="2732067"/>
    <lineage>
        <taxon>Bacteria</taxon>
        <taxon>Pseudomonadati</taxon>
        <taxon>Pseudomonadota</taxon>
        <taxon>Betaproteobacteria</taxon>
        <taxon>Nitrosomonadales</taxon>
        <taxon>Usitatibacteraceae</taxon>
        <taxon>Usitatibacter</taxon>
    </lineage>
</organism>
<dbReference type="Pfam" id="PF02749">
    <property type="entry name" value="QRPTase_N"/>
    <property type="match status" value="1"/>
</dbReference>
<evidence type="ECO:0000256" key="4">
    <source>
        <dbReference type="ARBA" id="ARBA00011218"/>
    </source>
</evidence>
<dbReference type="InterPro" id="IPR004393">
    <property type="entry name" value="NadC"/>
</dbReference>
<dbReference type="InterPro" id="IPR002638">
    <property type="entry name" value="Quinolinate_PRibosylTrfase_C"/>
</dbReference>
<feature type="domain" description="Quinolinate phosphoribosyl transferase N-terminal" evidence="14">
    <location>
        <begin position="28"/>
        <end position="112"/>
    </location>
</feature>
<evidence type="ECO:0000256" key="6">
    <source>
        <dbReference type="ARBA" id="ARBA00022642"/>
    </source>
</evidence>
<proteinExistence type="inferred from homology"/>
<reference evidence="15 16" key="1">
    <citation type="submission" date="2020-04" db="EMBL/GenBank/DDBJ databases">
        <title>Usitatibacter rugosus gen. nov., sp. nov. and Usitatibacter palustris sp. nov., novel members of Usitatibacteraceae fam. nov. within the order Nitrosomonadales isolated from soil.</title>
        <authorList>
            <person name="Huber K.J."/>
            <person name="Neumann-Schaal M."/>
            <person name="Geppert A."/>
            <person name="Luckner M."/>
            <person name="Wanner G."/>
            <person name="Overmann J."/>
        </authorList>
    </citation>
    <scope>NUCLEOTIDE SEQUENCE [LARGE SCALE GENOMIC DNA]</scope>
    <source>
        <strain evidence="15 16">0125_3</strain>
    </source>
</reference>
<dbReference type="RefSeq" id="WP_171092668.1">
    <property type="nucleotide sequence ID" value="NZ_CP053069.1"/>
</dbReference>
<dbReference type="InterPro" id="IPR036068">
    <property type="entry name" value="Nicotinate_pribotase-like_C"/>
</dbReference>
<dbReference type="EC" id="2.4.2.19" evidence="5"/>
<dbReference type="InterPro" id="IPR037128">
    <property type="entry name" value="Quinolinate_PRibosylTase_N_sf"/>
</dbReference>
<evidence type="ECO:0000256" key="10">
    <source>
        <dbReference type="ARBA" id="ARBA00047445"/>
    </source>
</evidence>
<sequence length="283" mass="30516">MSDPFHALEETVTADVTRALAEDVGVGDLTASLVPRDKSCTARLLTRQDAILCGVEWFNRTVEELDTDAEIFWHFEDGDEVMAGTQLCEIEGRARALLTAERTALNFVQMLSGVATRTNRFVKAVAGTKARIYDTRKTMPGLRIAQKFAVRAGGGSNHRIGLHDGILIKENHILAAGGIRAALEEARHVADPGTMVEVEVENLAQLAEALDAGAKLVLLDNFDIVGLRSAVEATAGRAELEASGGVSLENVRAIAETGVDRISIGSLTKDIEAIDLSMRFIHR</sequence>
<dbReference type="EMBL" id="CP053069">
    <property type="protein sequence ID" value="QJR11372.1"/>
    <property type="molecule type" value="Genomic_DNA"/>
</dbReference>
<dbReference type="InterPro" id="IPR022412">
    <property type="entry name" value="Quinolinate_PRibosylTrfase_N"/>
</dbReference>
<evidence type="ECO:0000256" key="5">
    <source>
        <dbReference type="ARBA" id="ARBA00011944"/>
    </source>
</evidence>
<evidence type="ECO:0000313" key="15">
    <source>
        <dbReference type="EMBL" id="QJR11372.1"/>
    </source>
</evidence>
<evidence type="ECO:0000256" key="1">
    <source>
        <dbReference type="ARBA" id="ARBA00003237"/>
    </source>
</evidence>
<dbReference type="KEGG" id="uru:DSM104443_02447"/>
<dbReference type="FunFam" id="3.90.1170.20:FF:000001">
    <property type="entry name" value="Nicotinate-nucleotide diphosphorylase (Carboxylating)"/>
    <property type="match status" value="1"/>
</dbReference>
<comment type="catalytic activity">
    <reaction evidence="10">
        <text>nicotinate beta-D-ribonucleotide + CO2 + diphosphate = quinolinate + 5-phospho-alpha-D-ribose 1-diphosphate + 2 H(+)</text>
        <dbReference type="Rhea" id="RHEA:12733"/>
        <dbReference type="ChEBI" id="CHEBI:15378"/>
        <dbReference type="ChEBI" id="CHEBI:16526"/>
        <dbReference type="ChEBI" id="CHEBI:29959"/>
        <dbReference type="ChEBI" id="CHEBI:33019"/>
        <dbReference type="ChEBI" id="CHEBI:57502"/>
        <dbReference type="ChEBI" id="CHEBI:58017"/>
        <dbReference type="EC" id="2.4.2.19"/>
    </reaction>
</comment>
<evidence type="ECO:0000256" key="3">
    <source>
        <dbReference type="ARBA" id="ARBA00009400"/>
    </source>
</evidence>